<keyword evidence="1" id="KW-0602">Photosynthesis</keyword>
<dbReference type="AlphaFoldDB" id="A0A964BSI8"/>
<keyword evidence="2" id="KW-0143">Chaperone</keyword>
<reference evidence="5" key="1">
    <citation type="journal article" date="2021" name="Antonie Van Leeuwenhoek">
        <title>Draft genome and description of Waterburya agarophytonicola gen. nov. sp. nov. (Pleurocapsales, Cyanobacteria): a seaweed symbiont.</title>
        <authorList>
            <person name="Bonthond G."/>
            <person name="Shalygin S."/>
            <person name="Bayer T."/>
            <person name="Weinberger F."/>
        </authorList>
    </citation>
    <scope>NUCLEOTIDE SEQUENCE</scope>
    <source>
        <strain evidence="5">KI4</strain>
    </source>
</reference>
<evidence type="ECO:0000256" key="4">
    <source>
        <dbReference type="SAM" id="MobiDB-lite"/>
    </source>
</evidence>
<comment type="caution">
    <text evidence="5">The sequence shown here is derived from an EMBL/GenBank/DDBJ whole genome shotgun (WGS) entry which is preliminary data.</text>
</comment>
<dbReference type="SUPFAM" id="SSF158615">
    <property type="entry name" value="RbcX-like"/>
    <property type="match status" value="1"/>
</dbReference>
<evidence type="ECO:0000313" key="6">
    <source>
        <dbReference type="Proteomes" id="UP000729733"/>
    </source>
</evidence>
<dbReference type="Proteomes" id="UP000729733">
    <property type="component" value="Unassembled WGS sequence"/>
</dbReference>
<dbReference type="RefSeq" id="WP_229640545.1">
    <property type="nucleotide sequence ID" value="NZ_JADWDC010000023.1"/>
</dbReference>
<gene>
    <name evidence="5" type="ORF">I4641_10880</name>
</gene>
<proteinExistence type="predicted"/>
<evidence type="ECO:0000256" key="3">
    <source>
        <dbReference type="ARBA" id="ARBA00023300"/>
    </source>
</evidence>
<feature type="compositionally biased region" description="Basic and acidic residues" evidence="4">
    <location>
        <begin position="130"/>
        <end position="140"/>
    </location>
</feature>
<dbReference type="PANTHER" id="PTHR33791:SF1">
    <property type="entry name" value="RUBISCO CHAPERONE RBCX"/>
    <property type="match status" value="1"/>
</dbReference>
<sequence>MQPKDIAKDTANIVQNYLTYKAVMLVIDQLAETNPGEAIWLRKYSSGGKLRDAEAYLEEIMSEPRGKELALRIMTVRDSIAEQTLEFLPEMVTSGIKQDNLTLRRILLERLTRSQSEISSDLSSLDEDIEPRSATEESSD</sequence>
<dbReference type="EMBL" id="JADWDC010000023">
    <property type="protein sequence ID" value="MCC0177481.1"/>
    <property type="molecule type" value="Genomic_DNA"/>
</dbReference>
<keyword evidence="6" id="KW-1185">Reference proteome</keyword>
<dbReference type="PANTHER" id="PTHR33791">
    <property type="entry name" value="CHAPERONIN-LIKE RBCX PROTEIN 1, CHLOROPLASTIC"/>
    <property type="match status" value="1"/>
</dbReference>
<evidence type="ECO:0000256" key="1">
    <source>
        <dbReference type="ARBA" id="ARBA00022531"/>
    </source>
</evidence>
<dbReference type="GO" id="GO:0015977">
    <property type="term" value="P:carbon fixation"/>
    <property type="evidence" value="ECO:0007669"/>
    <property type="project" value="UniProtKB-KW"/>
</dbReference>
<evidence type="ECO:0000313" key="5">
    <source>
        <dbReference type="EMBL" id="MCC0177481.1"/>
    </source>
</evidence>
<organism evidence="5 6">
    <name type="scientific">Waterburya agarophytonicola KI4</name>
    <dbReference type="NCBI Taxonomy" id="2874699"/>
    <lineage>
        <taxon>Bacteria</taxon>
        <taxon>Bacillati</taxon>
        <taxon>Cyanobacteriota</taxon>
        <taxon>Cyanophyceae</taxon>
        <taxon>Pleurocapsales</taxon>
        <taxon>Hyellaceae</taxon>
        <taxon>Waterburya</taxon>
        <taxon>Waterburya agarophytonicola</taxon>
    </lineage>
</organism>
<keyword evidence="3" id="KW-0120">Carbon dioxide fixation</keyword>
<dbReference type="InterPro" id="IPR038052">
    <property type="entry name" value="Chaperonin_RbcX_sf"/>
</dbReference>
<dbReference type="GO" id="GO:0044183">
    <property type="term" value="F:protein folding chaperone"/>
    <property type="evidence" value="ECO:0007669"/>
    <property type="project" value="InterPro"/>
</dbReference>
<evidence type="ECO:0000256" key="2">
    <source>
        <dbReference type="ARBA" id="ARBA00023186"/>
    </source>
</evidence>
<accession>A0A964BSI8</accession>
<dbReference type="InterPro" id="IPR003435">
    <property type="entry name" value="Chaperonin_RcbX"/>
</dbReference>
<dbReference type="GO" id="GO:0015979">
    <property type="term" value="P:photosynthesis"/>
    <property type="evidence" value="ECO:0007669"/>
    <property type="project" value="UniProtKB-KW"/>
</dbReference>
<name>A0A964BSI8_9CYAN</name>
<feature type="region of interest" description="Disordered" evidence="4">
    <location>
        <begin position="115"/>
        <end position="140"/>
    </location>
</feature>
<dbReference type="GO" id="GO:0110102">
    <property type="term" value="P:ribulose bisphosphate carboxylase complex assembly"/>
    <property type="evidence" value="ECO:0007669"/>
    <property type="project" value="InterPro"/>
</dbReference>
<dbReference type="Pfam" id="PF02341">
    <property type="entry name" value="RbcX"/>
    <property type="match status" value="1"/>
</dbReference>
<protein>
    <submittedName>
        <fullName evidence="5">Chaperonin family protein RbcX</fullName>
    </submittedName>
</protein>
<dbReference type="Gene3D" id="1.10.1200.210">
    <property type="entry name" value="Chaperonin-like RbcX"/>
    <property type="match status" value="1"/>
</dbReference>